<evidence type="ECO:0000313" key="2">
    <source>
        <dbReference type="Proteomes" id="UP000681794"/>
    </source>
</evidence>
<sequence>MKVLLLEDDEPLALEVERVLRRAGHAVDVTRDYQEAEIAAASGTYGCLVLDRTVPGGDGATLVAALRRRGDLTPALVVTARDALADRVSGFDLGADDYLVKPFAAVELIARVRALGRRGQVTVPPTLERAGIRLDVQRHTVHRHGTKLILRAKEFAVLDELLRASGGVVTRSDLIERCWDEHHDPASNVVDVVIAQLRKRLGSPPPIHTVRGVGYRLVDEADGDA</sequence>
<protein>
    <submittedName>
        <fullName evidence="1">Response regulator transcription factor</fullName>
    </submittedName>
</protein>
<organism evidence="1 2">
    <name type="scientific">Curtobacterium aetherium</name>
    <dbReference type="NCBI Taxonomy" id="2841594"/>
    <lineage>
        <taxon>Bacteria</taxon>
        <taxon>Bacillati</taxon>
        <taxon>Actinomycetota</taxon>
        <taxon>Actinomycetes</taxon>
        <taxon>Micrococcales</taxon>
        <taxon>Microbacteriaceae</taxon>
        <taxon>Curtobacterium</taxon>
    </lineage>
</organism>
<proteinExistence type="predicted"/>
<dbReference type="EMBL" id="CP076544">
    <property type="protein sequence ID" value="QWS34969.1"/>
    <property type="molecule type" value="Genomic_DNA"/>
</dbReference>
<keyword evidence="2" id="KW-1185">Reference proteome</keyword>
<gene>
    <name evidence="1" type="ORF">KM842_07565</name>
</gene>
<reference evidence="1" key="1">
    <citation type="submission" date="2021-06" db="EMBL/GenBank/DDBJ databases">
        <authorList>
            <person name="Ellington A.J."/>
            <person name="Bryan N.C."/>
            <person name="Christner B.C."/>
            <person name="Reisch C.R."/>
        </authorList>
    </citation>
    <scope>NUCLEOTIDE SEQUENCE</scope>
    <source>
        <strain evidence="1">L6-1</strain>
    </source>
</reference>
<dbReference type="Proteomes" id="UP000681794">
    <property type="component" value="Chromosome"/>
</dbReference>
<evidence type="ECO:0000313" key="1">
    <source>
        <dbReference type="EMBL" id="QWS34969.1"/>
    </source>
</evidence>
<accession>A0ACD1E840</accession>
<name>A0ACD1E840_9MICO</name>